<dbReference type="GO" id="GO:0007186">
    <property type="term" value="P:G protein-coupled receptor signaling pathway"/>
    <property type="evidence" value="ECO:0007669"/>
    <property type="project" value="InterPro"/>
</dbReference>
<evidence type="ECO:0000259" key="3">
    <source>
        <dbReference type="SMART" id="SM01224"/>
    </source>
</evidence>
<dbReference type="InterPro" id="IPR055305">
    <property type="entry name" value="GG3-like"/>
</dbReference>
<dbReference type="Proteomes" id="UP000594638">
    <property type="component" value="Unassembled WGS sequence"/>
</dbReference>
<dbReference type="InterPro" id="IPR015898">
    <property type="entry name" value="G-protein_gamma-like_dom"/>
</dbReference>
<dbReference type="OrthoDB" id="1936517at2759"/>
<dbReference type="Gramene" id="OE9A013778T1">
    <property type="protein sequence ID" value="OE9A013778C1"/>
    <property type="gene ID" value="OE9A013778"/>
</dbReference>
<dbReference type="PANTHER" id="PTHR32378">
    <property type="entry name" value="GUANINE NUCLEOTIDE-BINDING PROTEIN SUBUNIT GAMMA 3"/>
    <property type="match status" value="1"/>
</dbReference>
<keyword evidence="2" id="KW-1133">Transmembrane helix</keyword>
<sequence length="221" mass="25152">MGDSVGTVSVPPRPKSPPEYPDLYGKRRVLAKVQILEREISFLEEELKSVEGLQPASQSCKEIADFVTGNSDPLIPTMKKVRKSRRFWKWLRGTSCFNIPWICYCPKCPRLHMPHCCDCNLCNLDPCICCSMPKCHCSSCFNTRCCNMCDGSCRLCHCIPKCPSCSIYFCFPRKCTCWYPKCPKVTFRLFILFLSFTHAISAFFFTISSISSKPSGHKVAH</sequence>
<dbReference type="PANTHER" id="PTHR32378:SF10">
    <property type="entry name" value="GUANINE NUCLEOTIDE-BINDING PROTEIN SUBUNIT GAMMA 3"/>
    <property type="match status" value="1"/>
</dbReference>
<accession>A0A8S0UVI2</accession>
<dbReference type="AlphaFoldDB" id="A0A8S0UVI2"/>
<feature type="domain" description="G protein gamma" evidence="3">
    <location>
        <begin position="29"/>
        <end position="99"/>
    </location>
</feature>
<proteinExistence type="predicted"/>
<keyword evidence="5" id="KW-1185">Reference proteome</keyword>
<evidence type="ECO:0000256" key="1">
    <source>
        <dbReference type="SAM" id="Coils"/>
    </source>
</evidence>
<feature type="transmembrane region" description="Helical" evidence="2">
    <location>
        <begin position="185"/>
        <end position="207"/>
    </location>
</feature>
<name>A0A8S0UVI2_OLEEU</name>
<evidence type="ECO:0000256" key="2">
    <source>
        <dbReference type="SAM" id="Phobius"/>
    </source>
</evidence>
<reference evidence="4 5" key="1">
    <citation type="submission" date="2019-12" db="EMBL/GenBank/DDBJ databases">
        <authorList>
            <person name="Alioto T."/>
            <person name="Alioto T."/>
            <person name="Gomez Garrido J."/>
        </authorList>
    </citation>
    <scope>NUCLEOTIDE SEQUENCE [LARGE SCALE GENOMIC DNA]</scope>
</reference>
<keyword evidence="1" id="KW-0175">Coiled coil</keyword>
<dbReference type="SMART" id="SM01224">
    <property type="entry name" value="G_gamma"/>
    <property type="match status" value="1"/>
</dbReference>
<dbReference type="EMBL" id="CACTIH010009060">
    <property type="protein sequence ID" value="CAA3021884.1"/>
    <property type="molecule type" value="Genomic_DNA"/>
</dbReference>
<feature type="coiled-coil region" evidence="1">
    <location>
        <begin position="26"/>
        <end position="53"/>
    </location>
</feature>
<dbReference type="Pfam" id="PF00631">
    <property type="entry name" value="G-gamma"/>
    <property type="match status" value="1"/>
</dbReference>
<organism evidence="4 5">
    <name type="scientific">Olea europaea subsp. europaea</name>
    <dbReference type="NCBI Taxonomy" id="158383"/>
    <lineage>
        <taxon>Eukaryota</taxon>
        <taxon>Viridiplantae</taxon>
        <taxon>Streptophyta</taxon>
        <taxon>Embryophyta</taxon>
        <taxon>Tracheophyta</taxon>
        <taxon>Spermatophyta</taxon>
        <taxon>Magnoliopsida</taxon>
        <taxon>eudicotyledons</taxon>
        <taxon>Gunneridae</taxon>
        <taxon>Pentapetalae</taxon>
        <taxon>asterids</taxon>
        <taxon>lamiids</taxon>
        <taxon>Lamiales</taxon>
        <taxon>Oleaceae</taxon>
        <taxon>Oleeae</taxon>
        <taxon>Olea</taxon>
    </lineage>
</organism>
<keyword evidence="2" id="KW-0472">Membrane</keyword>
<keyword evidence="2" id="KW-0812">Transmembrane</keyword>
<evidence type="ECO:0000313" key="5">
    <source>
        <dbReference type="Proteomes" id="UP000594638"/>
    </source>
</evidence>
<protein>
    <submittedName>
        <fullName evidence="4">Guanine nucleotide-binding subunit gamma 3</fullName>
    </submittedName>
</protein>
<evidence type="ECO:0000313" key="4">
    <source>
        <dbReference type="EMBL" id="CAA3021884.1"/>
    </source>
</evidence>
<gene>
    <name evidence="4" type="ORF">OLEA9_A013778</name>
</gene>
<comment type="caution">
    <text evidence="4">The sequence shown here is derived from an EMBL/GenBank/DDBJ whole genome shotgun (WGS) entry which is preliminary data.</text>
</comment>